<evidence type="ECO:0000256" key="1">
    <source>
        <dbReference type="SAM" id="MobiDB-lite"/>
    </source>
</evidence>
<evidence type="ECO:0000313" key="2">
    <source>
        <dbReference type="EMBL" id="KAJ8883741.1"/>
    </source>
</evidence>
<reference evidence="2 3" key="1">
    <citation type="submission" date="2023-02" db="EMBL/GenBank/DDBJ databases">
        <title>LHISI_Scaffold_Assembly.</title>
        <authorList>
            <person name="Stuart O.P."/>
            <person name="Cleave R."/>
            <person name="Magrath M.J.L."/>
            <person name="Mikheyev A.S."/>
        </authorList>
    </citation>
    <scope>NUCLEOTIDE SEQUENCE [LARGE SCALE GENOMIC DNA]</scope>
    <source>
        <strain evidence="2">Daus_M_001</strain>
        <tissue evidence="2">Leg muscle</tissue>
    </source>
</reference>
<dbReference type="Proteomes" id="UP001159363">
    <property type="component" value="Chromosome 4"/>
</dbReference>
<dbReference type="EMBL" id="JARBHB010000005">
    <property type="protein sequence ID" value="KAJ8883741.1"/>
    <property type="molecule type" value="Genomic_DNA"/>
</dbReference>
<proteinExistence type="predicted"/>
<keyword evidence="3" id="KW-1185">Reference proteome</keyword>
<gene>
    <name evidence="2" type="ORF">PR048_015595</name>
</gene>
<protein>
    <submittedName>
        <fullName evidence="2">Uncharacterized protein</fullName>
    </submittedName>
</protein>
<name>A0ABQ9HHC9_9NEOP</name>
<organism evidence="2 3">
    <name type="scientific">Dryococelus australis</name>
    <dbReference type="NCBI Taxonomy" id="614101"/>
    <lineage>
        <taxon>Eukaryota</taxon>
        <taxon>Metazoa</taxon>
        <taxon>Ecdysozoa</taxon>
        <taxon>Arthropoda</taxon>
        <taxon>Hexapoda</taxon>
        <taxon>Insecta</taxon>
        <taxon>Pterygota</taxon>
        <taxon>Neoptera</taxon>
        <taxon>Polyneoptera</taxon>
        <taxon>Phasmatodea</taxon>
        <taxon>Verophasmatodea</taxon>
        <taxon>Anareolatae</taxon>
        <taxon>Phasmatidae</taxon>
        <taxon>Eurycanthinae</taxon>
        <taxon>Dryococelus</taxon>
    </lineage>
</organism>
<evidence type="ECO:0000313" key="3">
    <source>
        <dbReference type="Proteomes" id="UP001159363"/>
    </source>
</evidence>
<accession>A0ABQ9HHC9</accession>
<feature type="region of interest" description="Disordered" evidence="1">
    <location>
        <begin position="86"/>
        <end position="107"/>
    </location>
</feature>
<sequence length="218" mass="24149">MKLLCVRNAKIHLVQEYHPNMIVTEVLEVVSGVILPKYHSALALLIQSPLEPFMFSIMILGDTRCETQDFEDSVAVSEEAKRVLTMAGGNTGEIRTQPPKPDGLTANNNNKQVLDMSKRPPYCANAAQMINITATMRPPNAIGKRAEGVVRPDITSPSVEEQIPNLTPQINHLTLLFQQIHQKVTLLPQYTILHQISKLKNETAGITVSLHQLADKLS</sequence>
<comment type="caution">
    <text evidence="2">The sequence shown here is derived from an EMBL/GenBank/DDBJ whole genome shotgun (WGS) entry which is preliminary data.</text>
</comment>